<dbReference type="PANTHER" id="PTHR13371">
    <property type="entry name" value="GLYCINE-, GLUTAMATE-, THIENYLCYCLOHEXYLPIPERIDINE-BINDING PROTEIN"/>
    <property type="match status" value="1"/>
</dbReference>
<dbReference type="PROSITE" id="PS50005">
    <property type="entry name" value="TPR"/>
    <property type="match status" value="1"/>
</dbReference>
<dbReference type="SUPFAM" id="SSF48452">
    <property type="entry name" value="TPR-like"/>
    <property type="match status" value="1"/>
</dbReference>
<feature type="coiled-coil region" evidence="2">
    <location>
        <begin position="246"/>
        <end position="276"/>
    </location>
</feature>
<protein>
    <recommendedName>
        <fullName evidence="4">TOG domain-containing protein</fullName>
    </recommendedName>
</protein>
<dbReference type="InterPro" id="IPR052607">
    <property type="entry name" value="CEP104-like"/>
</dbReference>
<proteinExistence type="predicted"/>
<evidence type="ECO:0000256" key="3">
    <source>
        <dbReference type="SAM" id="MobiDB-lite"/>
    </source>
</evidence>
<dbReference type="SUPFAM" id="SSF49785">
    <property type="entry name" value="Galactose-binding domain-like"/>
    <property type="match status" value="1"/>
</dbReference>
<feature type="repeat" description="TPR" evidence="1">
    <location>
        <begin position="814"/>
        <end position="847"/>
    </location>
</feature>
<dbReference type="EMBL" id="JALJOT010000017">
    <property type="protein sequence ID" value="KAK9901713.1"/>
    <property type="molecule type" value="Genomic_DNA"/>
</dbReference>
<dbReference type="PROSITE" id="PS50293">
    <property type="entry name" value="TPR_REGION"/>
    <property type="match status" value="1"/>
</dbReference>
<feature type="compositionally biased region" description="Low complexity" evidence="3">
    <location>
        <begin position="693"/>
        <end position="710"/>
    </location>
</feature>
<feature type="compositionally biased region" description="Low complexity" evidence="3">
    <location>
        <begin position="425"/>
        <end position="434"/>
    </location>
</feature>
<dbReference type="Pfam" id="PF13424">
    <property type="entry name" value="TPR_12"/>
    <property type="match status" value="1"/>
</dbReference>
<feature type="region of interest" description="Disordered" evidence="3">
    <location>
        <begin position="693"/>
        <end position="746"/>
    </location>
</feature>
<evidence type="ECO:0000256" key="2">
    <source>
        <dbReference type="SAM" id="Coils"/>
    </source>
</evidence>
<dbReference type="PRINTS" id="PR00381">
    <property type="entry name" value="KINESINLIGHT"/>
</dbReference>
<reference evidence="5 6" key="1">
    <citation type="journal article" date="2024" name="Nat. Commun.">
        <title>Phylogenomics reveals the evolutionary origins of lichenization in chlorophyte algae.</title>
        <authorList>
            <person name="Puginier C."/>
            <person name="Libourel C."/>
            <person name="Otte J."/>
            <person name="Skaloud P."/>
            <person name="Haon M."/>
            <person name="Grisel S."/>
            <person name="Petersen M."/>
            <person name="Berrin J.G."/>
            <person name="Delaux P.M."/>
            <person name="Dal Grande F."/>
            <person name="Keller J."/>
        </authorList>
    </citation>
    <scope>NUCLEOTIDE SEQUENCE [LARGE SCALE GENOMIC DNA]</scope>
    <source>
        <strain evidence="5 6">SAG 216-7</strain>
    </source>
</reference>
<dbReference type="Gene3D" id="1.25.10.10">
    <property type="entry name" value="Leucine-rich Repeat Variant"/>
    <property type="match status" value="1"/>
</dbReference>
<evidence type="ECO:0000256" key="1">
    <source>
        <dbReference type="PROSITE-ProRule" id="PRU00339"/>
    </source>
</evidence>
<dbReference type="InterPro" id="IPR011990">
    <property type="entry name" value="TPR-like_helical_dom_sf"/>
</dbReference>
<dbReference type="Pfam" id="PF13374">
    <property type="entry name" value="TPR_10"/>
    <property type="match status" value="1"/>
</dbReference>
<keyword evidence="1" id="KW-0802">TPR repeat</keyword>
<feature type="compositionally biased region" description="Low complexity" evidence="3">
    <location>
        <begin position="371"/>
        <end position="386"/>
    </location>
</feature>
<keyword evidence="6" id="KW-1185">Reference proteome</keyword>
<comment type="caution">
    <text evidence="5">The sequence shown here is derived from an EMBL/GenBank/DDBJ whole genome shotgun (WGS) entry which is preliminary data.</text>
</comment>
<dbReference type="Gene3D" id="1.25.40.10">
    <property type="entry name" value="Tetratricopeptide repeat domain"/>
    <property type="match status" value="1"/>
</dbReference>
<dbReference type="InterPro" id="IPR048739">
    <property type="entry name" value="CEP104_N"/>
</dbReference>
<dbReference type="InterPro" id="IPR019734">
    <property type="entry name" value="TPR_rpt"/>
</dbReference>
<dbReference type="SMART" id="SM01349">
    <property type="entry name" value="TOG"/>
    <property type="match status" value="1"/>
</dbReference>
<dbReference type="InterPro" id="IPR034085">
    <property type="entry name" value="TOG"/>
</dbReference>
<feature type="compositionally biased region" description="Pro residues" evidence="3">
    <location>
        <begin position="721"/>
        <end position="730"/>
    </location>
</feature>
<feature type="compositionally biased region" description="Pro residues" evidence="3">
    <location>
        <begin position="435"/>
        <end position="451"/>
    </location>
</feature>
<evidence type="ECO:0000313" key="6">
    <source>
        <dbReference type="Proteomes" id="UP001491310"/>
    </source>
</evidence>
<feature type="domain" description="TOG" evidence="4">
    <location>
        <begin position="453"/>
        <end position="698"/>
    </location>
</feature>
<dbReference type="SUPFAM" id="SSF48371">
    <property type="entry name" value="ARM repeat"/>
    <property type="match status" value="1"/>
</dbReference>
<dbReference type="InterPro" id="IPR016024">
    <property type="entry name" value="ARM-type_fold"/>
</dbReference>
<feature type="region of interest" description="Disordered" evidence="3">
    <location>
        <begin position="424"/>
        <end position="455"/>
    </location>
</feature>
<sequence length="908" mass="95108">MGTSAPKLGFTISSCSGEDADYPASELLSKDPQVKGWQTPRFCKWPQQVTLQLEGLAKVHQIQILSHEFKIASKVELHIGTPGGGEAVSWKRLGSFSFDCNERSKLQARELKSVTVSVQALFVRIVLARCHSNAQNVYGQAGLLGVSIAGELLRRSSTQLRGQLPGSPLPAAAAEATARPLPTPPSAQSRSGDGSSARTSQEATGATSPGPAGGGDAAADAKTAARLRELEEAKTHAVAEEDYDEAKRLKHAIDKLKAVAAQLSDLEARKKAAVDAEDYDVAKALKQDIERLRLAGEASPSGRAANGQLNGQPAGQRGNIHGHDQEEHASNGGLGSRREQSHSLALSPSTYSNHNEIPISPIGRRSTQDESFSGPASSRRASSTPSQAYDERPAVARGSYAAAVTEAAAAPVPAPAARTLNMDRAPATSPAPEAAGPPPPGWPGDLAPPEPLSAADAKDASELLGVLEEYLVRCLFSKNWQLREAALQYLEKRLSGQDLAPDAKRELARSLAHTLRLALTDKVPGVYMAGLSLIRAVTNSGVVAPRESASLVGDLTPLLIDKAGENNARVQAAAVETLLALAQQKDAGLSAQANLFVKPEKATQWKRVLGRLQLLEVLIPVFGIGKGDSFSLEPLMKFVGTTLGNANADVRAAATRVTVLVHSLVGAPVRKHLPAGLNPKILEQLEAEFAAQPGSPATAGGTGRAAAAGTPLGGGGRNTPAPRPASPPVPAVARRLSEAVPSPAPAAARNGKAAAAAAAPVTVLASAHASSHYSLAEAYPIGPPHYNAASEEAIHEAELRHREALLGPSHPDLADSLSNLAILYNQRGDFERAQPLYERALRIYEAVYGPSSTEVAHTLTDLAVLHLEQGNDASGRPLLQKALVIQEAALGPDHPDVQAIRDVLEGED</sequence>
<name>A0ABR2YC72_9CHLO</name>
<accession>A0ABR2YC72</accession>
<dbReference type="SMART" id="SM00028">
    <property type="entry name" value="TPR"/>
    <property type="match status" value="2"/>
</dbReference>
<dbReference type="InterPro" id="IPR008979">
    <property type="entry name" value="Galactose-bd-like_sf"/>
</dbReference>
<feature type="region of interest" description="Disordered" evidence="3">
    <location>
        <begin position="160"/>
        <end position="222"/>
    </location>
</feature>
<feature type="compositionally biased region" description="Low complexity" evidence="3">
    <location>
        <begin position="731"/>
        <end position="746"/>
    </location>
</feature>
<keyword evidence="2" id="KW-0175">Coiled coil</keyword>
<dbReference type="PANTHER" id="PTHR13371:SF0">
    <property type="entry name" value="CENTROSOMAL PROTEIN OF 104 KDA"/>
    <property type="match status" value="1"/>
</dbReference>
<gene>
    <name evidence="5" type="ORF">WJX75_009833</name>
</gene>
<feature type="compositionally biased region" description="Polar residues" evidence="3">
    <location>
        <begin position="186"/>
        <end position="202"/>
    </location>
</feature>
<dbReference type="Pfam" id="PF21040">
    <property type="entry name" value="CEP104-like_TOG"/>
    <property type="match status" value="1"/>
</dbReference>
<dbReference type="Gene3D" id="2.60.120.260">
    <property type="entry name" value="Galactose-binding domain-like"/>
    <property type="match status" value="1"/>
</dbReference>
<feature type="compositionally biased region" description="Low complexity" evidence="3">
    <location>
        <begin position="169"/>
        <end position="180"/>
    </location>
</feature>
<evidence type="ECO:0000313" key="5">
    <source>
        <dbReference type="EMBL" id="KAK9901713.1"/>
    </source>
</evidence>
<feature type="compositionally biased region" description="Polar residues" evidence="3">
    <location>
        <begin position="342"/>
        <end position="355"/>
    </location>
</feature>
<dbReference type="Pfam" id="PF21038">
    <property type="entry name" value="CEP104_N"/>
    <property type="match status" value="1"/>
</dbReference>
<dbReference type="InterPro" id="IPR011989">
    <property type="entry name" value="ARM-like"/>
</dbReference>
<dbReference type="Proteomes" id="UP001491310">
    <property type="component" value="Unassembled WGS sequence"/>
</dbReference>
<organism evidence="5 6">
    <name type="scientific">Coccomyxa subellipsoidea</name>
    <dbReference type="NCBI Taxonomy" id="248742"/>
    <lineage>
        <taxon>Eukaryota</taxon>
        <taxon>Viridiplantae</taxon>
        <taxon>Chlorophyta</taxon>
        <taxon>core chlorophytes</taxon>
        <taxon>Trebouxiophyceae</taxon>
        <taxon>Trebouxiophyceae incertae sedis</taxon>
        <taxon>Coccomyxaceae</taxon>
        <taxon>Coccomyxa</taxon>
    </lineage>
</organism>
<feature type="region of interest" description="Disordered" evidence="3">
    <location>
        <begin position="297"/>
        <end position="394"/>
    </location>
</feature>
<evidence type="ECO:0000259" key="4">
    <source>
        <dbReference type="SMART" id="SM01349"/>
    </source>
</evidence>